<dbReference type="Pfam" id="PF22594">
    <property type="entry name" value="GTP-eEF1A_C"/>
    <property type="match status" value="1"/>
</dbReference>
<dbReference type="eggNOG" id="KOG0052">
    <property type="taxonomic scope" value="Eukaryota"/>
</dbReference>
<dbReference type="InterPro" id="IPR009000">
    <property type="entry name" value="Transl_B-barrel_sf"/>
</dbReference>
<dbReference type="InterPro" id="IPR009001">
    <property type="entry name" value="Transl_elong_EF1A/Init_IF2_C"/>
</dbReference>
<keyword evidence="3" id="KW-0342">GTP-binding</keyword>
<keyword evidence="2" id="KW-0547">Nucleotide-binding</keyword>
<dbReference type="VEuPathDB" id="AmoebaDB:NAEGRDRAFT_60891"/>
<dbReference type="Gene3D" id="2.40.30.10">
    <property type="entry name" value="Translation factors"/>
    <property type="match status" value="2"/>
</dbReference>
<dbReference type="KEGG" id="ngr:NAEGRDRAFT_60891"/>
<dbReference type="InParanoid" id="D2VV70"/>
<dbReference type="Pfam" id="PF03144">
    <property type="entry name" value="GTP_EFTU_D2"/>
    <property type="match status" value="1"/>
</dbReference>
<protein>
    <submittedName>
        <fullName evidence="5">Predicted protein</fullName>
    </submittedName>
</protein>
<dbReference type="GO" id="GO:0005525">
    <property type="term" value="F:GTP binding"/>
    <property type="evidence" value="ECO:0007669"/>
    <property type="project" value="UniProtKB-KW"/>
</dbReference>
<organism evidence="6">
    <name type="scientific">Naegleria gruberi</name>
    <name type="common">Amoeba</name>
    <dbReference type="NCBI Taxonomy" id="5762"/>
    <lineage>
        <taxon>Eukaryota</taxon>
        <taxon>Discoba</taxon>
        <taxon>Heterolobosea</taxon>
        <taxon>Tetramitia</taxon>
        <taxon>Eutetramitia</taxon>
        <taxon>Vahlkampfiidae</taxon>
        <taxon>Naegleria</taxon>
    </lineage>
</organism>
<dbReference type="SUPFAM" id="SSF50465">
    <property type="entry name" value="EF-Tu/eEF-1alpha/eIF2-gamma C-terminal domain"/>
    <property type="match status" value="1"/>
</dbReference>
<dbReference type="InterPro" id="IPR004161">
    <property type="entry name" value="EFTu-like_2"/>
</dbReference>
<gene>
    <name evidence="5" type="ORF">NAEGRDRAFT_60891</name>
</gene>
<dbReference type="Gene3D" id="3.40.50.300">
    <property type="entry name" value="P-loop containing nucleotide triphosphate hydrolases"/>
    <property type="match status" value="1"/>
</dbReference>
<accession>D2VV70</accession>
<dbReference type="InterPro" id="IPR000795">
    <property type="entry name" value="T_Tr_GTP-bd_dom"/>
</dbReference>
<feature type="domain" description="Tr-type G" evidence="4">
    <location>
        <begin position="4"/>
        <end position="223"/>
    </location>
</feature>
<dbReference type="InterPro" id="IPR027417">
    <property type="entry name" value="P-loop_NTPase"/>
</dbReference>
<dbReference type="InterPro" id="IPR054696">
    <property type="entry name" value="GTP-eEF1A_C"/>
</dbReference>
<dbReference type="STRING" id="5762.D2VV70"/>
<reference evidence="5 6" key="1">
    <citation type="journal article" date="2010" name="Cell">
        <title>The genome of Naegleria gruberi illuminates early eukaryotic versatility.</title>
        <authorList>
            <person name="Fritz-Laylin L.K."/>
            <person name="Prochnik S.E."/>
            <person name="Ginger M.L."/>
            <person name="Dacks J.B."/>
            <person name="Carpenter M.L."/>
            <person name="Field M.C."/>
            <person name="Kuo A."/>
            <person name="Paredez A."/>
            <person name="Chapman J."/>
            <person name="Pham J."/>
            <person name="Shu S."/>
            <person name="Neupane R."/>
            <person name="Cipriano M."/>
            <person name="Mancuso J."/>
            <person name="Tu H."/>
            <person name="Salamov A."/>
            <person name="Lindquist E."/>
            <person name="Shapiro H."/>
            <person name="Lucas S."/>
            <person name="Grigoriev I.V."/>
            <person name="Cande W.Z."/>
            <person name="Fulton C."/>
            <person name="Rokhsar D.S."/>
            <person name="Dawson S.C."/>
        </authorList>
    </citation>
    <scope>NUCLEOTIDE SEQUENCE [LARGE SCALE GENOMIC DNA]</scope>
    <source>
        <strain evidence="5 6">NEG-M</strain>
    </source>
</reference>
<proteinExistence type="inferred from homology"/>
<comment type="similarity">
    <text evidence="1">Belongs to the TRAFAC class translation factor GTPase superfamily. Classic translation factor GTPase family. EF-Tu/EF-1A subfamily.</text>
</comment>
<dbReference type="Pfam" id="PF00009">
    <property type="entry name" value="GTP_EFTU"/>
    <property type="match status" value="1"/>
</dbReference>
<dbReference type="GO" id="GO:0003924">
    <property type="term" value="F:GTPase activity"/>
    <property type="evidence" value="ECO:0007669"/>
    <property type="project" value="InterPro"/>
</dbReference>
<name>D2VV70_NAEGR</name>
<dbReference type="SUPFAM" id="SSF50447">
    <property type="entry name" value="Translation proteins"/>
    <property type="match status" value="1"/>
</dbReference>
<dbReference type="EMBL" id="GG738901">
    <property type="protein sequence ID" value="EFC39184.1"/>
    <property type="molecule type" value="Genomic_DNA"/>
</dbReference>
<dbReference type="PROSITE" id="PS51722">
    <property type="entry name" value="G_TR_2"/>
    <property type="match status" value="1"/>
</dbReference>
<dbReference type="InterPro" id="IPR050100">
    <property type="entry name" value="TRAFAC_GTPase_members"/>
</dbReference>
<dbReference type="PANTHER" id="PTHR23115">
    <property type="entry name" value="TRANSLATION FACTOR"/>
    <property type="match status" value="1"/>
</dbReference>
<dbReference type="Proteomes" id="UP000006671">
    <property type="component" value="Unassembled WGS sequence"/>
</dbReference>
<dbReference type="RefSeq" id="XP_002671928.1">
    <property type="nucleotide sequence ID" value="XM_002671882.1"/>
</dbReference>
<evidence type="ECO:0000256" key="1">
    <source>
        <dbReference type="ARBA" id="ARBA00007249"/>
    </source>
</evidence>
<dbReference type="GeneID" id="8853450"/>
<dbReference type="AlphaFoldDB" id="D2VV70"/>
<evidence type="ECO:0000313" key="5">
    <source>
        <dbReference type="EMBL" id="EFC39184.1"/>
    </source>
</evidence>
<sequence>MIEKPTLNVVFVGHVDAGKSTLAGRLLNALGTINNGIIDRLRNESTRAGMASFLYANVLSRTKDEIKIGRTIQIAHSRAETKHYYLNIIDAPVGSFMKSLIRGISQAGVAIIVLDAETGAFEAGIQSVRQTLIMTKSMGVIQLIFCVNKMDSRFFNHSKDRFAEIKDEITRIAKRAGYIAEPLFIPVSAWNGWNILEPADKFSWFKGPTLLDAINALKPPTYHSEKPLRIPILEVYNLEGVGTVVFGKIESGTLKLDTKLRFTNGKKKITDGTVGSIEIFRKSVTEAKAGEMVSIKLENVNYQDLKAGIIISDAENNPAREVVSFEGEIVIVKCPGVIKPSYKPTFHCYTLQTRCKFKQLLETSKMPDRSEKEENPTELRTGRFAVVLFEPDHPFYIEPFETFPPFGRFVIRDNGHVTCVGIVKKVNYETEN</sequence>
<evidence type="ECO:0000313" key="6">
    <source>
        <dbReference type="Proteomes" id="UP000006671"/>
    </source>
</evidence>
<keyword evidence="6" id="KW-1185">Reference proteome</keyword>
<evidence type="ECO:0000256" key="3">
    <source>
        <dbReference type="ARBA" id="ARBA00023134"/>
    </source>
</evidence>
<dbReference type="SUPFAM" id="SSF52540">
    <property type="entry name" value="P-loop containing nucleoside triphosphate hydrolases"/>
    <property type="match status" value="1"/>
</dbReference>
<dbReference type="OrthoDB" id="342024at2759"/>
<evidence type="ECO:0000259" key="4">
    <source>
        <dbReference type="PROSITE" id="PS51722"/>
    </source>
</evidence>
<evidence type="ECO:0000256" key="2">
    <source>
        <dbReference type="ARBA" id="ARBA00022741"/>
    </source>
</evidence>
<dbReference type="PRINTS" id="PR00315">
    <property type="entry name" value="ELONGATNFCT"/>
</dbReference>